<accession>A0A170PPQ3</accession>
<evidence type="ECO:0000259" key="1">
    <source>
        <dbReference type="Pfam" id="PF06904"/>
    </source>
</evidence>
<name>A0A170PPQ3_9ZZZZ</name>
<dbReference type="EMBL" id="CZQE01000311">
    <property type="protein sequence ID" value="CUS45892.1"/>
    <property type="molecule type" value="Genomic_DNA"/>
</dbReference>
<reference evidence="2" key="1">
    <citation type="submission" date="2015-10" db="EMBL/GenBank/DDBJ databases">
        <authorList>
            <person name="Gilbert D.G."/>
        </authorList>
    </citation>
    <scope>NUCLEOTIDE SEQUENCE</scope>
</reference>
<proteinExistence type="predicted"/>
<dbReference type="Pfam" id="PF06904">
    <property type="entry name" value="Extensin-like_C"/>
    <property type="match status" value="1"/>
</dbReference>
<dbReference type="InterPro" id="IPR009683">
    <property type="entry name" value="Extensin-like_C"/>
</dbReference>
<organism evidence="2">
    <name type="scientific">hydrothermal vent metagenome</name>
    <dbReference type="NCBI Taxonomy" id="652676"/>
    <lineage>
        <taxon>unclassified sequences</taxon>
        <taxon>metagenomes</taxon>
        <taxon>ecological metagenomes</taxon>
    </lineage>
</organism>
<gene>
    <name evidence="2" type="ORF">MGWOODY_Smn715</name>
</gene>
<sequence length="244" mass="26147">MQAAMRTARGLVGGMTIAAIVLAIALLLFAALRGRPQDLPWTPLDLSQPIGMMTGRKLAGLTDDFPRCRALLDRAGVRYTVLAEVKAGRCGYADGVRFDSGGSRRAAYSPADLGTACPVAAALSVWEWNVIQPAARRLLGSPVATIEHFGSYNCRRIGGSTAWSEHATADAIDIAGFRLANGKRITVAADWKGDGPEATFLHEARNGACRLFSTTLSPDYNAAHRDHLHLDQAARGAFGWRACR</sequence>
<protein>
    <submittedName>
        <fullName evidence="2">Extensin-like protein</fullName>
    </submittedName>
</protein>
<dbReference type="AlphaFoldDB" id="A0A170PPQ3"/>
<feature type="domain" description="Extensin-like C-terminal" evidence="1">
    <location>
        <begin position="67"/>
        <end position="244"/>
    </location>
</feature>
<evidence type="ECO:0000313" key="2">
    <source>
        <dbReference type="EMBL" id="CUS45892.1"/>
    </source>
</evidence>